<proteinExistence type="predicted"/>
<dbReference type="Gramene" id="TraesROB_scaffold_077085_01G000100.1">
    <property type="protein sequence ID" value="TraesROB_scaffold_077085_01G000100.1"/>
    <property type="gene ID" value="TraesROB_scaffold_077085_01G000100"/>
</dbReference>
<protein>
    <recommendedName>
        <fullName evidence="3">DUF1618 domain-containing protein</fullName>
    </recommendedName>
</protein>
<reference evidence="1" key="1">
    <citation type="submission" date="2018-08" db="EMBL/GenBank/DDBJ databases">
        <authorList>
            <person name="Rossello M."/>
        </authorList>
    </citation>
    <scope>NUCLEOTIDE SEQUENCE [LARGE SCALE GENOMIC DNA]</scope>
    <source>
        <strain evidence="1">cv. Chinese Spring</strain>
    </source>
</reference>
<dbReference type="Gramene" id="TraesCAD_scaffold_049242_01G000100.1">
    <property type="protein sequence ID" value="TraesCAD_scaffold_049242_01G000100.1"/>
    <property type="gene ID" value="TraesCAD_scaffold_049242_01G000100"/>
</dbReference>
<dbReference type="PANTHER" id="PTHR33085:SF119">
    <property type="entry name" value="DUF1618 DOMAIN-CONTAINING PROTEIN"/>
    <property type="match status" value="1"/>
</dbReference>
<dbReference type="Gramene" id="TraesWEE_scaffold_058166_01G000100.1">
    <property type="protein sequence ID" value="TraesWEE_scaffold_058166_01G000100.1"/>
    <property type="gene ID" value="TraesWEE_scaffold_058166_01G000100"/>
</dbReference>
<dbReference type="AlphaFoldDB" id="A0A3B6QK58"/>
<evidence type="ECO:0000313" key="1">
    <source>
        <dbReference type="EnsemblPlants" id="TraesCS6D02G258800.1"/>
    </source>
</evidence>
<dbReference type="Gramene" id="TraesCS6D03G0623900.1">
    <property type="protein sequence ID" value="TraesCS6D03G0623900.1.CDS"/>
    <property type="gene ID" value="TraesCS6D03G0623900"/>
</dbReference>
<evidence type="ECO:0000313" key="2">
    <source>
        <dbReference type="Proteomes" id="UP000019116"/>
    </source>
</evidence>
<dbReference type="Gramene" id="TraesCLE_scaffold_043292_01G000100.1">
    <property type="protein sequence ID" value="TraesCLE_scaffold_043292_01G000100.1"/>
    <property type="gene ID" value="TraesCLE_scaffold_043292_01G000100"/>
</dbReference>
<reference evidence="1" key="2">
    <citation type="submission" date="2018-10" db="UniProtKB">
        <authorList>
            <consortium name="EnsemblPlants"/>
        </authorList>
    </citation>
    <scope>IDENTIFICATION</scope>
</reference>
<keyword evidence="2" id="KW-1185">Reference proteome</keyword>
<accession>A0A3B6QK58</accession>
<dbReference type="Pfam" id="PF07893">
    <property type="entry name" value="DUF1668"/>
    <property type="match status" value="1"/>
</dbReference>
<sequence length="378" mass="42414">MRRRFVNLVTRNCAQYVYSVRRIDPFDQLFYRSAKEALEAAGEAARMKDPFPAMRALQLPHPGMSFMANPSGGGSLDMFTLLSPRATSGGRMVAANPAGEAVMYDADRQLVSTLGRMNERKGVYPMCLHIAHPGRDQDSLYVMDTYPGPGDDGCFEVLEYMPECSELSDMRAAWRWRLLPPPPFVCQPGYRRSSSITAYTAVVDGNGCSTIYVTCEGSIGTYSFETARLDSHHRLGWTHSEEWKHVGRWSLPFKGGAQYVPEFNMWFGFSAFSPGHLCAVDLSAMHHDRPPTALQVWKNLLPPEVEWMCIPVRFELLNLGDGKFLIAGTFEAETTGQQFALLTGVEMMPCVGDDRSLQMVKHKCTRYAFTTDAIEWVL</sequence>
<dbReference type="Gramene" id="TraesCS6D02G258800.1">
    <property type="protein sequence ID" value="TraesCS6D02G258800.1"/>
    <property type="gene ID" value="TraesCS6D02G258800"/>
</dbReference>
<dbReference type="PANTHER" id="PTHR33085">
    <property type="entry name" value="OS12G0113100 PROTEIN-RELATED"/>
    <property type="match status" value="1"/>
</dbReference>
<name>A0A3B6QK58_WHEAT</name>
<dbReference type="EnsemblPlants" id="TraesCS6D02G258800.1">
    <property type="protein sequence ID" value="TraesCS6D02G258800.1"/>
    <property type="gene ID" value="TraesCS6D02G258800"/>
</dbReference>
<organism evidence="1">
    <name type="scientific">Triticum aestivum</name>
    <name type="common">Wheat</name>
    <dbReference type="NCBI Taxonomy" id="4565"/>
    <lineage>
        <taxon>Eukaryota</taxon>
        <taxon>Viridiplantae</taxon>
        <taxon>Streptophyta</taxon>
        <taxon>Embryophyta</taxon>
        <taxon>Tracheophyta</taxon>
        <taxon>Spermatophyta</taxon>
        <taxon>Magnoliopsida</taxon>
        <taxon>Liliopsida</taxon>
        <taxon>Poales</taxon>
        <taxon>Poaceae</taxon>
        <taxon>BOP clade</taxon>
        <taxon>Pooideae</taxon>
        <taxon>Triticodae</taxon>
        <taxon>Triticeae</taxon>
        <taxon>Triticinae</taxon>
        <taxon>Triticum</taxon>
    </lineage>
</organism>
<evidence type="ECO:0008006" key="3">
    <source>
        <dbReference type="Google" id="ProtNLM"/>
    </source>
</evidence>
<dbReference type="InterPro" id="IPR012871">
    <property type="entry name" value="DUF1668_ORYSA"/>
</dbReference>
<dbReference type="Gramene" id="TraesRN6D0100659300.1">
    <property type="protein sequence ID" value="TraesRN6D0100659300.1"/>
    <property type="gene ID" value="TraesRN6D0100659300"/>
</dbReference>
<dbReference type="Proteomes" id="UP000019116">
    <property type="component" value="Chromosome 6D"/>
</dbReference>